<accession>A0A182M1B1</accession>
<reference evidence="1" key="2">
    <citation type="submission" date="2020-05" db="UniProtKB">
        <authorList>
            <consortium name="EnsemblMetazoa"/>
        </authorList>
    </citation>
    <scope>IDENTIFICATION</scope>
    <source>
        <strain evidence="1">A-37</strain>
    </source>
</reference>
<organism evidence="1 2">
    <name type="scientific">Anopheles culicifacies</name>
    <dbReference type="NCBI Taxonomy" id="139723"/>
    <lineage>
        <taxon>Eukaryota</taxon>
        <taxon>Metazoa</taxon>
        <taxon>Ecdysozoa</taxon>
        <taxon>Arthropoda</taxon>
        <taxon>Hexapoda</taxon>
        <taxon>Insecta</taxon>
        <taxon>Pterygota</taxon>
        <taxon>Neoptera</taxon>
        <taxon>Endopterygota</taxon>
        <taxon>Diptera</taxon>
        <taxon>Nematocera</taxon>
        <taxon>Culicoidea</taxon>
        <taxon>Culicidae</taxon>
        <taxon>Anophelinae</taxon>
        <taxon>Anopheles</taxon>
        <taxon>culicifacies species complex</taxon>
    </lineage>
</organism>
<dbReference type="VEuPathDB" id="VectorBase:ACUA007036"/>
<proteinExistence type="predicted"/>
<evidence type="ECO:0000313" key="2">
    <source>
        <dbReference type="Proteomes" id="UP000075883"/>
    </source>
</evidence>
<evidence type="ECO:0000313" key="1">
    <source>
        <dbReference type="EnsemblMetazoa" id="ACUA007036-PA"/>
    </source>
</evidence>
<dbReference type="AlphaFoldDB" id="A0A182M1B1"/>
<keyword evidence="2" id="KW-1185">Reference proteome</keyword>
<dbReference type="Proteomes" id="UP000075883">
    <property type="component" value="Unassembled WGS sequence"/>
</dbReference>
<sequence>MYRKSCSGSKQNELEICTTLPILSSSASLRFGVYLDENVLMVATEAVKGGSTRKWPKLKEIMLGHHASRTRPTRASPGHLQLHEAQQGTGHNISFLFTISLRYCGLGSGVLLTDERYRTIEFAKKEQVSYEFNMREREVVG</sequence>
<name>A0A182M1B1_9DIPT</name>
<dbReference type="EMBL" id="AXCM01013427">
    <property type="status" value="NOT_ANNOTATED_CDS"/>
    <property type="molecule type" value="Genomic_DNA"/>
</dbReference>
<protein>
    <submittedName>
        <fullName evidence="1">Uncharacterized protein</fullName>
    </submittedName>
</protein>
<reference evidence="2" key="1">
    <citation type="submission" date="2013-09" db="EMBL/GenBank/DDBJ databases">
        <title>The Genome Sequence of Anopheles culicifacies species A.</title>
        <authorList>
            <consortium name="The Broad Institute Genomics Platform"/>
            <person name="Neafsey D.E."/>
            <person name="Besansky N."/>
            <person name="Howell P."/>
            <person name="Walton C."/>
            <person name="Young S.K."/>
            <person name="Zeng Q."/>
            <person name="Gargeya S."/>
            <person name="Fitzgerald M."/>
            <person name="Haas B."/>
            <person name="Abouelleil A."/>
            <person name="Allen A.W."/>
            <person name="Alvarado L."/>
            <person name="Arachchi H.M."/>
            <person name="Berlin A.M."/>
            <person name="Chapman S.B."/>
            <person name="Gainer-Dewar J."/>
            <person name="Goldberg J."/>
            <person name="Griggs A."/>
            <person name="Gujja S."/>
            <person name="Hansen M."/>
            <person name="Howarth C."/>
            <person name="Imamovic A."/>
            <person name="Ireland A."/>
            <person name="Larimer J."/>
            <person name="McCowan C."/>
            <person name="Murphy C."/>
            <person name="Pearson M."/>
            <person name="Poon T.W."/>
            <person name="Priest M."/>
            <person name="Roberts A."/>
            <person name="Saif S."/>
            <person name="Shea T."/>
            <person name="Sisk P."/>
            <person name="Sykes S."/>
            <person name="Wortman J."/>
            <person name="Nusbaum C."/>
            <person name="Birren B."/>
        </authorList>
    </citation>
    <scope>NUCLEOTIDE SEQUENCE [LARGE SCALE GENOMIC DNA]</scope>
    <source>
        <strain evidence="2">A-37</strain>
    </source>
</reference>
<dbReference type="EnsemblMetazoa" id="ACUA007036-RA">
    <property type="protein sequence ID" value="ACUA007036-PA"/>
    <property type="gene ID" value="ACUA007036"/>
</dbReference>